<evidence type="ECO:0000313" key="4">
    <source>
        <dbReference type="EMBL" id="MBB3871053.1"/>
    </source>
</evidence>
<dbReference type="CDD" id="cd18095">
    <property type="entry name" value="SpoU-like_rRNA-MTase"/>
    <property type="match status" value="1"/>
</dbReference>
<dbReference type="Pfam" id="PF00588">
    <property type="entry name" value="SpoU_methylase"/>
    <property type="match status" value="1"/>
</dbReference>
<dbReference type="InterPro" id="IPR001537">
    <property type="entry name" value="SpoU_MeTrfase"/>
</dbReference>
<dbReference type="GO" id="GO:0032259">
    <property type="term" value="P:methylation"/>
    <property type="evidence" value="ECO:0007669"/>
    <property type="project" value="UniProtKB-KW"/>
</dbReference>
<feature type="domain" description="tRNA/rRNA methyltransferase SpoU type" evidence="3">
    <location>
        <begin position="122"/>
        <end position="261"/>
    </location>
</feature>
<dbReference type="PANTHER" id="PTHR43191:SF12">
    <property type="entry name" value="RRNA METHYLASE"/>
    <property type="match status" value="1"/>
</dbReference>
<dbReference type="AlphaFoldDB" id="A0A7W6A0L8"/>
<comment type="caution">
    <text evidence="4">The sequence shown here is derived from an EMBL/GenBank/DDBJ whole genome shotgun (WGS) entry which is preliminary data.</text>
</comment>
<dbReference type="RefSeq" id="WP_183195308.1">
    <property type="nucleotide sequence ID" value="NZ_JACIDA010000001.1"/>
</dbReference>
<dbReference type="InterPro" id="IPR029064">
    <property type="entry name" value="Ribosomal_eL30-like_sf"/>
</dbReference>
<name>A0A7W6A0L8_9CAUL</name>
<organism evidence="4 5">
    <name type="scientific">Brevundimonas mediterranea</name>
    <dbReference type="NCBI Taxonomy" id="74329"/>
    <lineage>
        <taxon>Bacteria</taxon>
        <taxon>Pseudomonadati</taxon>
        <taxon>Pseudomonadota</taxon>
        <taxon>Alphaproteobacteria</taxon>
        <taxon>Caulobacterales</taxon>
        <taxon>Caulobacteraceae</taxon>
        <taxon>Brevundimonas</taxon>
    </lineage>
</organism>
<evidence type="ECO:0000259" key="3">
    <source>
        <dbReference type="Pfam" id="PF00588"/>
    </source>
</evidence>
<dbReference type="SUPFAM" id="SSF75217">
    <property type="entry name" value="alpha/beta knot"/>
    <property type="match status" value="1"/>
</dbReference>
<dbReference type="Proteomes" id="UP000532936">
    <property type="component" value="Unassembled WGS sequence"/>
</dbReference>
<dbReference type="Gene3D" id="3.30.1330.30">
    <property type="match status" value="1"/>
</dbReference>
<keyword evidence="2" id="KW-0808">Transferase</keyword>
<dbReference type="InterPro" id="IPR029026">
    <property type="entry name" value="tRNA_m1G_MTases_N"/>
</dbReference>
<dbReference type="GO" id="GO:0006396">
    <property type="term" value="P:RNA processing"/>
    <property type="evidence" value="ECO:0007669"/>
    <property type="project" value="InterPro"/>
</dbReference>
<proteinExistence type="predicted"/>
<accession>A0A7W6A0L8</accession>
<reference evidence="4 5" key="1">
    <citation type="submission" date="2020-08" db="EMBL/GenBank/DDBJ databases">
        <title>Genomic Encyclopedia of Type Strains, Phase IV (KMG-IV): sequencing the most valuable type-strain genomes for metagenomic binning, comparative biology and taxonomic classification.</title>
        <authorList>
            <person name="Goeker M."/>
        </authorList>
    </citation>
    <scope>NUCLEOTIDE SEQUENCE [LARGE SCALE GENOMIC DNA]</scope>
    <source>
        <strain evidence="4 5">DSM 14878</strain>
    </source>
</reference>
<dbReference type="Gene3D" id="3.40.1280.10">
    <property type="match status" value="1"/>
</dbReference>
<keyword evidence="1 4" id="KW-0489">Methyltransferase</keyword>
<dbReference type="SUPFAM" id="SSF55315">
    <property type="entry name" value="L30e-like"/>
    <property type="match status" value="1"/>
</dbReference>
<dbReference type="PANTHER" id="PTHR43191">
    <property type="entry name" value="RRNA METHYLTRANSFERASE 3"/>
    <property type="match status" value="1"/>
</dbReference>
<sequence>MRTISINDPDDARISGFRDIRERDLTGREGLFVAEGEVVVRVLASTASRCRPRALLLAEKRVAALSDVIGALAPSVPVYVAGQAVLDRIAGFPLHRGILALGEKPVAPPLEHLLAAVADEDVFVIASGIGNHDNMGGVFRNAAAFGARAVLLDETCCDPFYRKAIRVSVGAVLRTPFTVGGSAEDLVAAMQTAGVEVLALTPSATLRLADYRPHGAVALMVGAEGPGLPRAVIDRCRAVGVPMAGGFDSLNVAVTSALALHHVTSGRPAG</sequence>
<dbReference type="InterPro" id="IPR029028">
    <property type="entry name" value="Alpha/beta_knot_MTases"/>
</dbReference>
<dbReference type="GO" id="GO:0008173">
    <property type="term" value="F:RNA methyltransferase activity"/>
    <property type="evidence" value="ECO:0007669"/>
    <property type="project" value="InterPro"/>
</dbReference>
<gene>
    <name evidence="4" type="ORF">GGR11_000567</name>
</gene>
<evidence type="ECO:0000256" key="1">
    <source>
        <dbReference type="ARBA" id="ARBA00022603"/>
    </source>
</evidence>
<evidence type="ECO:0000256" key="2">
    <source>
        <dbReference type="ARBA" id="ARBA00022679"/>
    </source>
</evidence>
<evidence type="ECO:0000313" key="5">
    <source>
        <dbReference type="Proteomes" id="UP000532936"/>
    </source>
</evidence>
<protein>
    <submittedName>
        <fullName evidence="4">tRNA G18 (Ribose-2'-O)-methylase SpoU</fullName>
    </submittedName>
</protein>
<dbReference type="InterPro" id="IPR051259">
    <property type="entry name" value="rRNA_Methyltransferase"/>
</dbReference>
<dbReference type="EMBL" id="JACIDA010000001">
    <property type="protein sequence ID" value="MBB3871053.1"/>
    <property type="molecule type" value="Genomic_DNA"/>
</dbReference>
<dbReference type="GO" id="GO:0003723">
    <property type="term" value="F:RNA binding"/>
    <property type="evidence" value="ECO:0007669"/>
    <property type="project" value="InterPro"/>
</dbReference>